<evidence type="ECO:0000313" key="2">
    <source>
        <dbReference type="Proteomes" id="UP000019478"/>
    </source>
</evidence>
<dbReference type="GeneID" id="19167998"/>
<evidence type="ECO:0000313" key="1">
    <source>
        <dbReference type="EMBL" id="EXJ86919.1"/>
    </source>
</evidence>
<proteinExistence type="predicted"/>
<accession>W9YXB0</accession>
<name>W9YXB0_9EURO</name>
<dbReference type="STRING" id="1182542.W9YXB0"/>
<dbReference type="HOGENOM" id="CLU_077442_2_1_1"/>
<comment type="caution">
    <text evidence="1">The sequence shown here is derived from an EMBL/GenBank/DDBJ whole genome shotgun (WGS) entry which is preliminary data.</text>
</comment>
<dbReference type="InterPro" id="IPR009784">
    <property type="entry name" value="DUF1349"/>
</dbReference>
<dbReference type="Proteomes" id="UP000019478">
    <property type="component" value="Unassembled WGS sequence"/>
</dbReference>
<sequence>MNLDLDLHTINIAPSTSSVSAVPNEKDISAPGTYTLDAAPGTDIYASPLPPVRYVFSAPIVSRRILKAAFRSAKVGVRARWSLQFDQGGLVFIVPDPATNIVSTLNANANASTCTNTGTAQTQDLDPYSSPASSWVKAGIEVNDGKPYVSVVTKSRDGWCDWSLVPMPISVSSTAGGMSSSSSSSSQITLRMTRSKNALMIWMINDNDEATLIRKVPWVFLDLELDNHNHHHRQHESTSTHEAEAEAEVMVGIYAARPDPDNEATGNLAVSFQGFSVDVDVDGCHL</sequence>
<dbReference type="Pfam" id="PF07081">
    <property type="entry name" value="DUF1349"/>
    <property type="match status" value="1"/>
</dbReference>
<keyword evidence="2" id="KW-1185">Reference proteome</keyword>
<dbReference type="EMBL" id="AMGY01000003">
    <property type="protein sequence ID" value="EXJ86919.1"/>
    <property type="molecule type" value="Genomic_DNA"/>
</dbReference>
<dbReference type="PANTHER" id="PTHR35332:SF2">
    <property type="entry name" value="REGULATION OF ENOLASE PROTEIN 1"/>
    <property type="match status" value="1"/>
</dbReference>
<dbReference type="Gene3D" id="2.60.120.200">
    <property type="match status" value="1"/>
</dbReference>
<protein>
    <submittedName>
        <fullName evidence="1">Uncharacterized protein</fullName>
    </submittedName>
</protein>
<dbReference type="OrthoDB" id="42525at2759"/>
<dbReference type="eggNOG" id="ENOG502R8HB">
    <property type="taxonomic scope" value="Eukaryota"/>
</dbReference>
<dbReference type="AlphaFoldDB" id="W9YXB0"/>
<reference evidence="1 2" key="1">
    <citation type="submission" date="2013-03" db="EMBL/GenBank/DDBJ databases">
        <title>The Genome Sequence of Capronia epimyces CBS 606.96.</title>
        <authorList>
            <consortium name="The Broad Institute Genomics Platform"/>
            <person name="Cuomo C."/>
            <person name="de Hoog S."/>
            <person name="Gorbushina A."/>
            <person name="Walker B."/>
            <person name="Young S.K."/>
            <person name="Zeng Q."/>
            <person name="Gargeya S."/>
            <person name="Fitzgerald M."/>
            <person name="Haas B."/>
            <person name="Abouelleil A."/>
            <person name="Allen A.W."/>
            <person name="Alvarado L."/>
            <person name="Arachchi H.M."/>
            <person name="Berlin A.M."/>
            <person name="Chapman S.B."/>
            <person name="Gainer-Dewar J."/>
            <person name="Goldberg J."/>
            <person name="Griggs A."/>
            <person name="Gujja S."/>
            <person name="Hansen M."/>
            <person name="Howarth C."/>
            <person name="Imamovic A."/>
            <person name="Ireland A."/>
            <person name="Larimer J."/>
            <person name="McCowan C."/>
            <person name="Murphy C."/>
            <person name="Pearson M."/>
            <person name="Poon T.W."/>
            <person name="Priest M."/>
            <person name="Roberts A."/>
            <person name="Saif S."/>
            <person name="Shea T."/>
            <person name="Sisk P."/>
            <person name="Sykes S."/>
            <person name="Wortman J."/>
            <person name="Nusbaum C."/>
            <person name="Birren B."/>
        </authorList>
    </citation>
    <scope>NUCLEOTIDE SEQUENCE [LARGE SCALE GENOMIC DNA]</scope>
    <source>
        <strain evidence="1 2">CBS 606.96</strain>
    </source>
</reference>
<dbReference type="PANTHER" id="PTHR35332">
    <property type="entry name" value="REGULATION OF ENOLASE PROTEIN 1"/>
    <property type="match status" value="1"/>
</dbReference>
<dbReference type="RefSeq" id="XP_007732198.1">
    <property type="nucleotide sequence ID" value="XM_007734008.1"/>
</dbReference>
<organism evidence="1 2">
    <name type="scientific">Capronia epimyces CBS 606.96</name>
    <dbReference type="NCBI Taxonomy" id="1182542"/>
    <lineage>
        <taxon>Eukaryota</taxon>
        <taxon>Fungi</taxon>
        <taxon>Dikarya</taxon>
        <taxon>Ascomycota</taxon>
        <taxon>Pezizomycotina</taxon>
        <taxon>Eurotiomycetes</taxon>
        <taxon>Chaetothyriomycetidae</taxon>
        <taxon>Chaetothyriales</taxon>
        <taxon>Herpotrichiellaceae</taxon>
        <taxon>Capronia</taxon>
    </lineage>
</organism>
<gene>
    <name evidence="1" type="ORF">A1O3_03873</name>
</gene>